<evidence type="ECO:0000313" key="1">
    <source>
        <dbReference type="EMBL" id="TKV57356.1"/>
    </source>
</evidence>
<keyword evidence="1" id="KW-0808">Transferase</keyword>
<proteinExistence type="predicted"/>
<dbReference type="RefSeq" id="WP_137451060.1">
    <property type="nucleotide sequence ID" value="NZ_SZZH01000005.1"/>
</dbReference>
<gene>
    <name evidence="1" type="ORF">FDO65_17685</name>
</gene>
<protein>
    <submittedName>
        <fullName evidence="1">Glycosyltransferase</fullName>
    </submittedName>
</protein>
<name>A0A4U6QBU3_9ACTN</name>
<accession>A0A4U6QBU3</accession>
<dbReference type="SUPFAM" id="SSF53756">
    <property type="entry name" value="UDP-Glycosyltransferase/glycogen phosphorylase"/>
    <property type="match status" value="1"/>
</dbReference>
<dbReference type="GO" id="GO:0016740">
    <property type="term" value="F:transferase activity"/>
    <property type="evidence" value="ECO:0007669"/>
    <property type="project" value="UniProtKB-KW"/>
</dbReference>
<keyword evidence="2" id="KW-1185">Reference proteome</keyword>
<sequence length="350" mass="37246">MAAAAVGQSHCAVVLIVESNPSGHRLSYVRVIADQARSDGHAVRILLGGRCEGHENFGLHLSQYDCVVSFGGENLSIGEMEQFSLRVNATVVVVPDGDTLLVPLLRRAGWSGGGRVRLLVMRAPRFETRGLRRFVKSMVIWVAARARRTTVLTLVSSVEPAPGHHEVRDPARLVHDQRVAPPDGHHRILMIGAITPRKNPELVIDSVALLDRPDVELVVAGTVANSCARTIAEAPDRLSRSGVKFVHDARPLSDDEFDAYVSSSSVVVLAHSNNGPSGVLAKAALAGVNVVAAGAPSLRADCDVLGNGAEWTSLRAPDIAAAIERALATRGAKPFPAATESEFARKMMGL</sequence>
<evidence type="ECO:0000313" key="2">
    <source>
        <dbReference type="Proteomes" id="UP000306985"/>
    </source>
</evidence>
<dbReference type="AlphaFoldDB" id="A0A4U6QBU3"/>
<dbReference type="Proteomes" id="UP000306985">
    <property type="component" value="Unassembled WGS sequence"/>
</dbReference>
<comment type="caution">
    <text evidence="1">The sequence shown here is derived from an EMBL/GenBank/DDBJ whole genome shotgun (WGS) entry which is preliminary data.</text>
</comment>
<organism evidence="1 2">
    <name type="scientific">Nakamurella flava</name>
    <dbReference type="NCBI Taxonomy" id="2576308"/>
    <lineage>
        <taxon>Bacteria</taxon>
        <taxon>Bacillati</taxon>
        <taxon>Actinomycetota</taxon>
        <taxon>Actinomycetes</taxon>
        <taxon>Nakamurellales</taxon>
        <taxon>Nakamurellaceae</taxon>
        <taxon>Nakamurella</taxon>
    </lineage>
</organism>
<reference evidence="1 2" key="1">
    <citation type="submission" date="2019-05" db="EMBL/GenBank/DDBJ databases">
        <title>Nakamurella sp. N5BH11, whole genome shotgun sequence.</title>
        <authorList>
            <person name="Tuo L."/>
        </authorList>
    </citation>
    <scope>NUCLEOTIDE SEQUENCE [LARGE SCALE GENOMIC DNA]</scope>
    <source>
        <strain evidence="1 2">N5BH11</strain>
    </source>
</reference>
<dbReference type="Gene3D" id="3.40.50.2000">
    <property type="entry name" value="Glycogen Phosphorylase B"/>
    <property type="match status" value="1"/>
</dbReference>
<dbReference type="OrthoDB" id="4945075at2"/>
<dbReference type="EMBL" id="SZZH01000005">
    <property type="protein sequence ID" value="TKV57356.1"/>
    <property type="molecule type" value="Genomic_DNA"/>
</dbReference>
<dbReference type="Pfam" id="PF13692">
    <property type="entry name" value="Glyco_trans_1_4"/>
    <property type="match status" value="1"/>
</dbReference>